<dbReference type="Pfam" id="PF00128">
    <property type="entry name" value="Alpha-amylase"/>
    <property type="match status" value="2"/>
</dbReference>
<keyword evidence="3" id="KW-0326">Glycosidase</keyword>
<dbReference type="GO" id="GO:0005975">
    <property type="term" value="P:carbohydrate metabolic process"/>
    <property type="evidence" value="ECO:0007669"/>
    <property type="project" value="InterPro"/>
</dbReference>
<dbReference type="RefSeq" id="WP_091366592.1">
    <property type="nucleotide sequence ID" value="NZ_FMZF01000004.1"/>
</dbReference>
<dbReference type="PANTHER" id="PTHR10357">
    <property type="entry name" value="ALPHA-AMYLASE FAMILY MEMBER"/>
    <property type="match status" value="1"/>
</dbReference>
<reference evidence="4" key="1">
    <citation type="submission" date="2016-10" db="EMBL/GenBank/DDBJ databases">
        <authorList>
            <person name="Varghese N."/>
            <person name="Submissions S."/>
        </authorList>
    </citation>
    <scope>NUCLEOTIDE SEQUENCE [LARGE SCALE GENOMIC DNA]</scope>
    <source>
        <strain evidence="4">DSM 45421</strain>
    </source>
</reference>
<proteinExistence type="predicted"/>
<name>A0A1G6QAY4_9ACTN</name>
<dbReference type="PANTHER" id="PTHR10357:SF209">
    <property type="entry name" value="PERIPLASMIC ALPHA-AMYLASE"/>
    <property type="match status" value="1"/>
</dbReference>
<evidence type="ECO:0000259" key="2">
    <source>
        <dbReference type="SMART" id="SM00642"/>
    </source>
</evidence>
<dbReference type="SMART" id="SM00642">
    <property type="entry name" value="Aamy"/>
    <property type="match status" value="1"/>
</dbReference>
<evidence type="ECO:0000313" key="3">
    <source>
        <dbReference type="EMBL" id="SDC88817.1"/>
    </source>
</evidence>
<dbReference type="InterPro" id="IPR017853">
    <property type="entry name" value="GH"/>
</dbReference>
<keyword evidence="3" id="KW-0378">Hydrolase</keyword>
<dbReference type="Gene3D" id="3.20.20.80">
    <property type="entry name" value="Glycosidases"/>
    <property type="match status" value="2"/>
</dbReference>
<feature type="region of interest" description="Disordered" evidence="1">
    <location>
        <begin position="1"/>
        <end position="22"/>
    </location>
</feature>
<dbReference type="OrthoDB" id="9802433at2"/>
<gene>
    <name evidence="3" type="ORF">SAMN05660690_2781</name>
</gene>
<dbReference type="CDD" id="cd11352">
    <property type="entry name" value="AmyAc_5"/>
    <property type="match status" value="1"/>
</dbReference>
<keyword evidence="4" id="KW-1185">Reference proteome</keyword>
<evidence type="ECO:0000313" key="4">
    <source>
        <dbReference type="Proteomes" id="UP000199416"/>
    </source>
</evidence>
<feature type="domain" description="Glycosyl hydrolase family 13 catalytic" evidence="2">
    <location>
        <begin position="37"/>
        <end position="506"/>
    </location>
</feature>
<dbReference type="EMBL" id="FMZF01000004">
    <property type="protein sequence ID" value="SDC88817.1"/>
    <property type="molecule type" value="Genomic_DNA"/>
</dbReference>
<organism evidence="3 4">
    <name type="scientific">Geodermatophilus telluris</name>
    <dbReference type="NCBI Taxonomy" id="1190417"/>
    <lineage>
        <taxon>Bacteria</taxon>
        <taxon>Bacillati</taxon>
        <taxon>Actinomycetota</taxon>
        <taxon>Actinomycetes</taxon>
        <taxon>Geodermatophilales</taxon>
        <taxon>Geodermatophilaceae</taxon>
        <taxon>Geodermatophilus</taxon>
    </lineage>
</organism>
<evidence type="ECO:0000256" key="1">
    <source>
        <dbReference type="SAM" id="MobiDB-lite"/>
    </source>
</evidence>
<dbReference type="AlphaFoldDB" id="A0A1G6QAY4"/>
<dbReference type="InterPro" id="IPR006047">
    <property type="entry name" value="GH13_cat_dom"/>
</dbReference>
<protein>
    <submittedName>
        <fullName evidence="3">Glycosidase</fullName>
    </submittedName>
</protein>
<dbReference type="SUPFAM" id="SSF51445">
    <property type="entry name" value="(Trans)glycosidases"/>
    <property type="match status" value="1"/>
</dbReference>
<dbReference type="Proteomes" id="UP000199416">
    <property type="component" value="Unassembled WGS sequence"/>
</dbReference>
<sequence>MERLTSTGQARSVAARAQAGTGSWPSPVDWRDEVLYFLLPDRFSDGGEAGRPLLTRQEVRDLRSRVDRDGWSWQRWAESGGRWQGGTLDGVRGRLDYLRGLGVTALWIGPVFRQRAHLDTYHGYGIQDFLDVDPRFGTRQDLVDLVAAAHGHGLRVVLDVIVNHSGDNWAYVPPGHDLDAETVRPPYLPWPGHYTDPASGEGRDWRLAWRDSAGRPATVDGDAVDEADDGVWPEELRHPGCYTRAGCGVLGAGSIADPHAEHKRTDFLTLKDFALDTGDVLAELVACYRYWIALTDCDGFRIDTVKHMALEEARAFCGAIREYADSLGKRNFLLVGEIAGGDDQQDFVLDHLAVLQHNLGAALDIGSARLALTAVGKGLVPGAEYLSGFDAASQGFGSHRSLGDRHVSVLDDHDHVFGAKLRFSAEIPDDSPVKDHQVCAATAVQLFTLGIPCVYYGTEQAFAGPAHSQLEHLREEGWGSADRYLREAMFGPEHPRAAHTEPLATQVAEVDASLPGFGPFGTSGRHAFDPDSPAYVRIAALCAVRAAHPALRIGRQYPRPLRLPGRGFELPPAGELVAWSRVLDVQEAVVAVNPNGTAARGGDVVVAAELAPPGSRYEVVANTAQAADPAGYRGPHRVGDRLPVRGRTAPGEPAYVEVRDVPPAEVVVLVRVG</sequence>
<dbReference type="STRING" id="1190417.SAMN05660690_2781"/>
<accession>A0A1G6QAY4</accession>
<dbReference type="GO" id="GO:0016798">
    <property type="term" value="F:hydrolase activity, acting on glycosyl bonds"/>
    <property type="evidence" value="ECO:0007669"/>
    <property type="project" value="UniProtKB-KW"/>
</dbReference>
<feature type="compositionally biased region" description="Polar residues" evidence="1">
    <location>
        <begin position="1"/>
        <end position="10"/>
    </location>
</feature>